<dbReference type="OrthoDB" id="9770793at2"/>
<sequence>MQPRNHVPLVEVTRGSIVESIHYGSIAIAQPDGKIIFSLGDMDNPYYLRSSAKPFQTLAFLEAGGIREYDLTLQEISIICASHSGTDEHVQVLEALQAKIGIQESMLQCGIHTPYDPETARNKMMKGEPFHSNQHDCSGKHSGMLAFAKMIGAPTDNYLDPQHPVQQAMLRTFAEMCGVKVDTIQLGTDGCSAPVFAVPLPNSAAAYARLSQPDALGEKRATACDKITTAMMAHPFMVGGPQRFDTDIMSAAGGSLVTKIGAEGFHGVAVMPGHSGVFPGGLGIAVKIADGDLGLRAGSVAVIQVLKTLKVLCSEELRDLADYDRRPLCNWRNKEIGEIRPSPELLEALENLHA</sequence>
<dbReference type="RefSeq" id="WP_116225143.1">
    <property type="nucleotide sequence ID" value="NZ_AP018437.1"/>
</dbReference>
<accession>A0A347ZNK6</accession>
<dbReference type="PANTHER" id="PTHR42110">
    <property type="entry name" value="L-ASPARAGINASE, PUTATIVE (AFU_ORTHOLOGUE AFUA_3G11890)-RELATED"/>
    <property type="match status" value="1"/>
</dbReference>
<comment type="caution">
    <text evidence="1">The sequence shown here is derived from an EMBL/GenBank/DDBJ whole genome shotgun (WGS) entry which is preliminary data.</text>
</comment>
<dbReference type="EMBL" id="QUMS01000002">
    <property type="protein sequence ID" value="REG08490.1"/>
    <property type="molecule type" value="Genomic_DNA"/>
</dbReference>
<name>A0A347ZNK6_9CHLR</name>
<dbReference type="AlphaFoldDB" id="A0A347ZNK6"/>
<dbReference type="InterPro" id="IPR010349">
    <property type="entry name" value="Asparaginase_II"/>
</dbReference>
<evidence type="ECO:0000313" key="2">
    <source>
        <dbReference type="Proteomes" id="UP000256388"/>
    </source>
</evidence>
<dbReference type="PANTHER" id="PTHR42110:SF1">
    <property type="entry name" value="L-ASPARAGINASE, PUTATIVE (AFU_ORTHOLOGUE AFUA_3G11890)-RELATED"/>
    <property type="match status" value="1"/>
</dbReference>
<keyword evidence="2" id="KW-1185">Reference proteome</keyword>
<dbReference type="Pfam" id="PF06089">
    <property type="entry name" value="Asparaginase_II"/>
    <property type="match status" value="1"/>
</dbReference>
<organism evidence="1 2">
    <name type="scientific">Pelolinea submarina</name>
    <dbReference type="NCBI Taxonomy" id="913107"/>
    <lineage>
        <taxon>Bacteria</taxon>
        <taxon>Bacillati</taxon>
        <taxon>Chloroflexota</taxon>
        <taxon>Anaerolineae</taxon>
        <taxon>Anaerolineales</taxon>
        <taxon>Anaerolineaceae</taxon>
        <taxon>Pelolinea</taxon>
    </lineage>
</organism>
<reference evidence="1 2" key="1">
    <citation type="submission" date="2018-08" db="EMBL/GenBank/DDBJ databases">
        <title>Genomic Encyclopedia of Type Strains, Phase IV (KMG-IV): sequencing the most valuable type-strain genomes for metagenomic binning, comparative biology and taxonomic classification.</title>
        <authorList>
            <person name="Goeker M."/>
        </authorList>
    </citation>
    <scope>NUCLEOTIDE SEQUENCE [LARGE SCALE GENOMIC DNA]</scope>
    <source>
        <strain evidence="1 2">DSM 23923</strain>
    </source>
</reference>
<dbReference type="Proteomes" id="UP000256388">
    <property type="component" value="Unassembled WGS sequence"/>
</dbReference>
<evidence type="ECO:0000313" key="1">
    <source>
        <dbReference type="EMBL" id="REG08490.1"/>
    </source>
</evidence>
<gene>
    <name evidence="1" type="ORF">DFR64_1857</name>
</gene>
<proteinExistence type="predicted"/>
<protein>
    <submittedName>
        <fullName evidence="1">Asparaginase</fullName>
    </submittedName>
</protein>